<proteinExistence type="predicted"/>
<dbReference type="PANTHER" id="PTHR28083:SF1">
    <property type="entry name" value="GOOD FOR FULL DBP5 ACTIVITY PROTEIN 2"/>
    <property type="match status" value="1"/>
</dbReference>
<dbReference type="STRING" id="1314674.A0A0D7B7X9"/>
<accession>A0A0D7B7X9</accession>
<evidence type="ECO:0000256" key="1">
    <source>
        <dbReference type="SAM" id="MobiDB-lite"/>
    </source>
</evidence>
<keyword evidence="4" id="KW-1185">Reference proteome</keyword>
<feature type="compositionally biased region" description="Low complexity" evidence="1">
    <location>
        <begin position="455"/>
        <end position="470"/>
    </location>
</feature>
<dbReference type="Pfam" id="PF21762">
    <property type="entry name" value="DEDDh_C"/>
    <property type="match status" value="1"/>
</dbReference>
<sequence length="501" mass="54298">MADFSLVDPAGWTMSLHSIYSAYISFFQIHNIPWYDRSWGHLFANFGDFLAFSWPVITLTDAETGKADIVTRPSNLNAFIKMVKTRFGETLPIPPNISTVTPFSTAHRHVRHIADFPSFKKLHATLPAAELAALKTRIRAGDPSAIMPLWGSHSKTFLSISFTWSERNEKSCLEWGYAAMRCGVLDSQGEWPPIPDMNYRVGHYVTSEYSSKTINKVNPTYPWAYAFGDTQVIVKSHITQVVNAIISSLASPDSETNSNTLVLVTFGSSSHLLAKLEELGIKLPSNVFVLDAQAYERTLFNQGFRGEMPSRQPGMSMSLDNIIRSLLGVVGGVGGPIPIGGAMVTPHNTGNDAFLSLLAFQMLVEPDGVEIPNLSARKINTPMPMAMPPMMAPPMMPMATGLPMMGLPPPVRPSMGWRNSMPIMPDDLADEFGQIRVSTAPAGGHKGSGLGGAHATGLAATTGGAHGRAANRSPGRHLDVDSQGGPRMRTLSGNALRQGRE</sequence>
<organism evidence="3 4">
    <name type="scientific">Cylindrobasidium torrendii FP15055 ss-10</name>
    <dbReference type="NCBI Taxonomy" id="1314674"/>
    <lineage>
        <taxon>Eukaryota</taxon>
        <taxon>Fungi</taxon>
        <taxon>Dikarya</taxon>
        <taxon>Basidiomycota</taxon>
        <taxon>Agaricomycotina</taxon>
        <taxon>Agaricomycetes</taxon>
        <taxon>Agaricomycetidae</taxon>
        <taxon>Agaricales</taxon>
        <taxon>Marasmiineae</taxon>
        <taxon>Physalacriaceae</taxon>
        <taxon>Cylindrobasidium</taxon>
    </lineage>
</organism>
<evidence type="ECO:0000313" key="3">
    <source>
        <dbReference type="EMBL" id="KIY66254.1"/>
    </source>
</evidence>
<gene>
    <name evidence="3" type="ORF">CYLTODRAFT_423598</name>
</gene>
<dbReference type="EMBL" id="KN880560">
    <property type="protein sequence ID" value="KIY66254.1"/>
    <property type="molecule type" value="Genomic_DNA"/>
</dbReference>
<dbReference type="PANTHER" id="PTHR28083">
    <property type="entry name" value="GOOD FOR FULL DBP5 ACTIVITY PROTEIN 2"/>
    <property type="match status" value="1"/>
</dbReference>
<dbReference type="GO" id="GO:0005634">
    <property type="term" value="C:nucleus"/>
    <property type="evidence" value="ECO:0007669"/>
    <property type="project" value="TreeGrafter"/>
</dbReference>
<dbReference type="AlphaFoldDB" id="A0A0D7B7X9"/>
<dbReference type="InterPro" id="IPR048519">
    <property type="entry name" value="Gfd2/YDR514C-like_C"/>
</dbReference>
<dbReference type="OrthoDB" id="5953249at2759"/>
<feature type="domain" description="Gfd2/YDR514C-like C-terminal" evidence="2">
    <location>
        <begin position="157"/>
        <end position="293"/>
    </location>
</feature>
<evidence type="ECO:0000259" key="2">
    <source>
        <dbReference type="Pfam" id="PF21762"/>
    </source>
</evidence>
<dbReference type="Proteomes" id="UP000054007">
    <property type="component" value="Unassembled WGS sequence"/>
</dbReference>
<name>A0A0D7B7X9_9AGAR</name>
<protein>
    <recommendedName>
        <fullName evidence="2">Gfd2/YDR514C-like C-terminal domain-containing protein</fullName>
    </recommendedName>
</protein>
<evidence type="ECO:0000313" key="4">
    <source>
        <dbReference type="Proteomes" id="UP000054007"/>
    </source>
</evidence>
<reference evidence="3 4" key="1">
    <citation type="journal article" date="2015" name="Fungal Genet. Biol.">
        <title>Evolution of novel wood decay mechanisms in Agaricales revealed by the genome sequences of Fistulina hepatica and Cylindrobasidium torrendii.</title>
        <authorList>
            <person name="Floudas D."/>
            <person name="Held B.W."/>
            <person name="Riley R."/>
            <person name="Nagy L.G."/>
            <person name="Koehler G."/>
            <person name="Ransdell A.S."/>
            <person name="Younus H."/>
            <person name="Chow J."/>
            <person name="Chiniquy J."/>
            <person name="Lipzen A."/>
            <person name="Tritt A."/>
            <person name="Sun H."/>
            <person name="Haridas S."/>
            <person name="LaButti K."/>
            <person name="Ohm R.A."/>
            <person name="Kues U."/>
            <person name="Blanchette R.A."/>
            <person name="Grigoriev I.V."/>
            <person name="Minto R.E."/>
            <person name="Hibbett D.S."/>
        </authorList>
    </citation>
    <scope>NUCLEOTIDE SEQUENCE [LARGE SCALE GENOMIC DNA]</scope>
    <source>
        <strain evidence="3 4">FP15055 ss-10</strain>
    </source>
</reference>
<feature type="region of interest" description="Disordered" evidence="1">
    <location>
        <begin position="438"/>
        <end position="501"/>
    </location>
</feature>
<feature type="compositionally biased region" description="Gly residues" evidence="1">
    <location>
        <begin position="444"/>
        <end position="454"/>
    </location>
</feature>
<dbReference type="InterPro" id="IPR040151">
    <property type="entry name" value="Gfd2/YDR514C-like"/>
</dbReference>